<protein>
    <submittedName>
        <fullName evidence="1">Uncharacterized protein</fullName>
    </submittedName>
</protein>
<proteinExistence type="predicted"/>
<gene>
    <name evidence="1" type="ORF">E2C01_010544</name>
</gene>
<dbReference type="EMBL" id="VSRR010000612">
    <property type="protein sequence ID" value="MPC17680.1"/>
    <property type="molecule type" value="Genomic_DNA"/>
</dbReference>
<dbReference type="Proteomes" id="UP000324222">
    <property type="component" value="Unassembled WGS sequence"/>
</dbReference>
<organism evidence="1 2">
    <name type="scientific">Portunus trituberculatus</name>
    <name type="common">Swimming crab</name>
    <name type="synonym">Neptunus trituberculatus</name>
    <dbReference type="NCBI Taxonomy" id="210409"/>
    <lineage>
        <taxon>Eukaryota</taxon>
        <taxon>Metazoa</taxon>
        <taxon>Ecdysozoa</taxon>
        <taxon>Arthropoda</taxon>
        <taxon>Crustacea</taxon>
        <taxon>Multicrustacea</taxon>
        <taxon>Malacostraca</taxon>
        <taxon>Eumalacostraca</taxon>
        <taxon>Eucarida</taxon>
        <taxon>Decapoda</taxon>
        <taxon>Pleocyemata</taxon>
        <taxon>Brachyura</taxon>
        <taxon>Eubrachyura</taxon>
        <taxon>Portunoidea</taxon>
        <taxon>Portunidae</taxon>
        <taxon>Portuninae</taxon>
        <taxon>Portunus</taxon>
    </lineage>
</organism>
<reference evidence="1 2" key="1">
    <citation type="submission" date="2019-05" db="EMBL/GenBank/DDBJ databases">
        <title>Another draft genome of Portunus trituberculatus and its Hox gene families provides insights of decapod evolution.</title>
        <authorList>
            <person name="Jeong J.-H."/>
            <person name="Song I."/>
            <person name="Kim S."/>
            <person name="Choi T."/>
            <person name="Kim D."/>
            <person name="Ryu S."/>
            <person name="Kim W."/>
        </authorList>
    </citation>
    <scope>NUCLEOTIDE SEQUENCE [LARGE SCALE GENOMIC DNA]</scope>
    <source>
        <tissue evidence="1">Muscle</tissue>
    </source>
</reference>
<evidence type="ECO:0000313" key="1">
    <source>
        <dbReference type="EMBL" id="MPC17680.1"/>
    </source>
</evidence>
<sequence length="78" mass="8964">MVSVTPAWGLWWTRLIGEEEVMLVMEEEERVVVTLEEALTAEEEEGMEEAVLVEMTWKVTCMLLLVSQWVGEGVAHWV</sequence>
<accession>A0A5B7D8N1</accession>
<comment type="caution">
    <text evidence="1">The sequence shown here is derived from an EMBL/GenBank/DDBJ whole genome shotgun (WGS) entry which is preliminary data.</text>
</comment>
<evidence type="ECO:0000313" key="2">
    <source>
        <dbReference type="Proteomes" id="UP000324222"/>
    </source>
</evidence>
<dbReference type="AlphaFoldDB" id="A0A5B7D8N1"/>
<name>A0A5B7D8N1_PORTR</name>
<keyword evidence="2" id="KW-1185">Reference proteome</keyword>